<dbReference type="PANTHER" id="PTHR13373:SF21">
    <property type="entry name" value="NUCLEAR PORE COMPLEX PROTEIN NUP85"/>
    <property type="match status" value="1"/>
</dbReference>
<keyword evidence="6 10" id="KW-0653">Protein transport</keyword>
<organism evidence="11 12">
    <name type="scientific">Cyclopterus lumpus</name>
    <name type="common">Lumpsucker</name>
    <dbReference type="NCBI Taxonomy" id="8103"/>
    <lineage>
        <taxon>Eukaryota</taxon>
        <taxon>Metazoa</taxon>
        <taxon>Chordata</taxon>
        <taxon>Craniata</taxon>
        <taxon>Vertebrata</taxon>
        <taxon>Euteleostomi</taxon>
        <taxon>Actinopterygii</taxon>
        <taxon>Neopterygii</taxon>
        <taxon>Teleostei</taxon>
        <taxon>Neoteleostei</taxon>
        <taxon>Acanthomorphata</taxon>
        <taxon>Eupercaria</taxon>
        <taxon>Perciformes</taxon>
        <taxon>Cottioidei</taxon>
        <taxon>Cottales</taxon>
        <taxon>Cyclopteridae</taxon>
        <taxon>Cyclopterus</taxon>
    </lineage>
</organism>
<keyword evidence="5 10" id="KW-0509">mRNA transport</keyword>
<comment type="subcellular location">
    <subcellularLocation>
        <location evidence="1 10">Nucleus</location>
        <location evidence="1 10">Nuclear pore complex</location>
    </subcellularLocation>
</comment>
<dbReference type="GO" id="GO:0006406">
    <property type="term" value="P:mRNA export from nucleus"/>
    <property type="evidence" value="ECO:0007669"/>
    <property type="project" value="TreeGrafter"/>
</dbReference>
<dbReference type="AlphaFoldDB" id="A0A8C2WC11"/>
<comment type="similarity">
    <text evidence="2 10">Belongs to the nucleoporin Nup85 family.</text>
</comment>
<dbReference type="GO" id="GO:0017056">
    <property type="term" value="F:structural constituent of nuclear pore"/>
    <property type="evidence" value="ECO:0007669"/>
    <property type="project" value="TreeGrafter"/>
</dbReference>
<dbReference type="GeneTree" id="ENSGT00390000000204"/>
<comment type="subunit">
    <text evidence="10">Component of the nuclear pore complex (NPC).</text>
</comment>
<evidence type="ECO:0000313" key="12">
    <source>
        <dbReference type="Proteomes" id="UP000694565"/>
    </source>
</evidence>
<keyword evidence="8 10" id="KW-0906">Nuclear pore complex</keyword>
<evidence type="ECO:0000256" key="5">
    <source>
        <dbReference type="ARBA" id="ARBA00022816"/>
    </source>
</evidence>
<evidence type="ECO:0000256" key="10">
    <source>
        <dbReference type="RuleBase" id="RU365073"/>
    </source>
</evidence>
<evidence type="ECO:0000256" key="1">
    <source>
        <dbReference type="ARBA" id="ARBA00004567"/>
    </source>
</evidence>
<keyword evidence="10" id="KW-0472">Membrane</keyword>
<dbReference type="GO" id="GO:0031965">
    <property type="term" value="C:nuclear membrane"/>
    <property type="evidence" value="ECO:0007669"/>
    <property type="project" value="UniProtKB-UniRule"/>
</dbReference>
<evidence type="ECO:0000256" key="7">
    <source>
        <dbReference type="ARBA" id="ARBA00023010"/>
    </source>
</evidence>
<dbReference type="GO" id="GO:0006606">
    <property type="term" value="P:protein import into nucleus"/>
    <property type="evidence" value="ECO:0007669"/>
    <property type="project" value="TreeGrafter"/>
</dbReference>
<evidence type="ECO:0000256" key="8">
    <source>
        <dbReference type="ARBA" id="ARBA00023132"/>
    </source>
</evidence>
<evidence type="ECO:0000256" key="3">
    <source>
        <dbReference type="ARBA" id="ARBA00017729"/>
    </source>
</evidence>
<keyword evidence="12" id="KW-1185">Reference proteome</keyword>
<gene>
    <name evidence="11" type="primary">nup85</name>
</gene>
<reference evidence="11" key="1">
    <citation type="submission" date="2025-08" db="UniProtKB">
        <authorList>
            <consortium name="Ensembl"/>
        </authorList>
    </citation>
    <scope>IDENTIFICATION</scope>
</reference>
<comment type="function">
    <text evidence="10">Functions as a component of the nuclear pore complex (NPC).</text>
</comment>
<dbReference type="Proteomes" id="UP000694565">
    <property type="component" value="Unplaced"/>
</dbReference>
<dbReference type="PANTHER" id="PTHR13373">
    <property type="entry name" value="FROUNT PROTEIN-RELATED"/>
    <property type="match status" value="1"/>
</dbReference>
<protein>
    <recommendedName>
        <fullName evidence="3 10">Nuclear pore complex protein Nup85</fullName>
    </recommendedName>
</protein>
<dbReference type="Ensembl" id="ENSCLMT00005002343.1">
    <property type="protein sequence ID" value="ENSCLMP00005002239.1"/>
    <property type="gene ID" value="ENSCLMG00005000758.1"/>
</dbReference>
<name>A0A8C2WC11_CYCLU</name>
<dbReference type="Pfam" id="PF07575">
    <property type="entry name" value="Nucleopor_Nup85"/>
    <property type="match status" value="1"/>
</dbReference>
<dbReference type="GO" id="GO:0031080">
    <property type="term" value="C:nuclear pore outer ring"/>
    <property type="evidence" value="ECO:0007669"/>
    <property type="project" value="TreeGrafter"/>
</dbReference>
<evidence type="ECO:0000256" key="6">
    <source>
        <dbReference type="ARBA" id="ARBA00022927"/>
    </source>
</evidence>
<sequence>MMEEVDVEPAVTNIPAASDGKHLGFAWGPGDILVYETLYKASGTCRCCSFIHEVRKDEDIYSPNLRKLFNESHHIFVGLQTIREDLPSKNKKPQFVSISKNYRSVIRACMEELQQVAEVATQYGNQVSILLAIELIWNLCEVLFIDAAPAGSLLLHLLDWVRLHKADVDEKAAEVLQSESPAEHHDYWDVVVSYVLQGRLEEARQMLVKQATLHPAARKMYKLMDTLLSKMPFYNPGGTQTLTEFDVKWRHWHGEVNRCLQDNSFASNQHLEIILGDEDTLLEHKELLSTWYHFLVTRLLFSHPTVKPTELHYYAQSCMTMFLDARSVPEPLDNILLAAFEFDIHQVIKECSIALNNWWFVAHLTDLLDHCKLLQSHNLHFGSNLREFLLLEYASGLFTHHSLWQLAVDYFDNCPEFGRVYLGLQIEHIPLDTERKALKVLRICEQRQMSEQVRSICKIMAMRALRNNRLGSALSWSIRAKDAAFATLISERFLQDYCTRGTFSDLDLIDNLGPAMLLSDRLTFLGKYREFHKLYGEKRFSEAAKLLLSLMTAKIAPRSFWMTLLTDALPLLEQKEVGHRAHDNMDKKRVLSSLNTFLKFSTSSFNTLAASQSPPSRTLRRALVNSVRV</sequence>
<evidence type="ECO:0000256" key="9">
    <source>
        <dbReference type="ARBA" id="ARBA00023242"/>
    </source>
</evidence>
<accession>A0A8C2WC11</accession>
<proteinExistence type="inferred from homology"/>
<dbReference type="GO" id="GO:0045893">
    <property type="term" value="P:positive regulation of DNA-templated transcription"/>
    <property type="evidence" value="ECO:0007669"/>
    <property type="project" value="TreeGrafter"/>
</dbReference>
<evidence type="ECO:0000256" key="4">
    <source>
        <dbReference type="ARBA" id="ARBA00022448"/>
    </source>
</evidence>
<keyword evidence="4 10" id="KW-0813">Transport</keyword>
<keyword evidence="7 10" id="KW-0811">Translocation</keyword>
<evidence type="ECO:0000256" key="2">
    <source>
        <dbReference type="ARBA" id="ARBA00005573"/>
    </source>
</evidence>
<keyword evidence="9 10" id="KW-0539">Nucleus</keyword>
<reference evidence="11" key="2">
    <citation type="submission" date="2025-09" db="UniProtKB">
        <authorList>
            <consortium name="Ensembl"/>
        </authorList>
    </citation>
    <scope>IDENTIFICATION</scope>
</reference>
<evidence type="ECO:0000313" key="11">
    <source>
        <dbReference type="Ensembl" id="ENSCLMP00005002239.1"/>
    </source>
</evidence>
<dbReference type="InterPro" id="IPR011502">
    <property type="entry name" value="Nucleoporin_Nup85"/>
</dbReference>